<keyword evidence="2" id="KW-0408">Iron</keyword>
<gene>
    <name evidence="3" type="ORF">ACFQZM_34280</name>
</gene>
<dbReference type="EMBL" id="JBHTGP010000018">
    <property type="protein sequence ID" value="MFD0689598.1"/>
    <property type="molecule type" value="Genomic_DNA"/>
</dbReference>
<dbReference type="InterPro" id="IPR002397">
    <property type="entry name" value="Cyt_P450_B"/>
</dbReference>
<dbReference type="RefSeq" id="WP_242619721.1">
    <property type="nucleotide sequence ID" value="NZ_CAACUY010000249.1"/>
</dbReference>
<dbReference type="Pfam" id="PF00067">
    <property type="entry name" value="p450"/>
    <property type="match status" value="1"/>
</dbReference>
<comment type="caution">
    <text evidence="3">The sequence shown here is derived from an EMBL/GenBank/DDBJ whole genome shotgun (WGS) entry which is preliminary data.</text>
</comment>
<dbReference type="InterPro" id="IPR017972">
    <property type="entry name" value="Cyt_P450_CS"/>
</dbReference>
<evidence type="ECO:0000256" key="2">
    <source>
        <dbReference type="RuleBase" id="RU000461"/>
    </source>
</evidence>
<dbReference type="InterPro" id="IPR029063">
    <property type="entry name" value="SAM-dependent_MTases_sf"/>
</dbReference>
<keyword evidence="2" id="KW-0560">Oxidoreductase</keyword>
<reference evidence="4" key="1">
    <citation type="journal article" date="2019" name="Int. J. Syst. Evol. Microbiol.">
        <title>The Global Catalogue of Microorganisms (GCM) 10K type strain sequencing project: providing services to taxonomists for standard genome sequencing and annotation.</title>
        <authorList>
            <consortium name="The Broad Institute Genomics Platform"/>
            <consortium name="The Broad Institute Genome Sequencing Center for Infectious Disease"/>
            <person name="Wu L."/>
            <person name="Ma J."/>
        </authorList>
    </citation>
    <scope>NUCLEOTIDE SEQUENCE [LARGE SCALE GENOMIC DNA]</scope>
    <source>
        <strain evidence="4">JCM 9371</strain>
    </source>
</reference>
<evidence type="ECO:0000313" key="4">
    <source>
        <dbReference type="Proteomes" id="UP001597063"/>
    </source>
</evidence>
<dbReference type="SUPFAM" id="SSF48264">
    <property type="entry name" value="Cytochrome P450"/>
    <property type="match status" value="1"/>
</dbReference>
<dbReference type="PRINTS" id="PR00359">
    <property type="entry name" value="BP450"/>
</dbReference>
<dbReference type="InterPro" id="IPR001128">
    <property type="entry name" value="Cyt_P450"/>
</dbReference>
<dbReference type="Proteomes" id="UP001597063">
    <property type="component" value="Unassembled WGS sequence"/>
</dbReference>
<evidence type="ECO:0000313" key="3">
    <source>
        <dbReference type="EMBL" id="MFD0689598.1"/>
    </source>
</evidence>
<keyword evidence="2" id="KW-0479">Metal-binding</keyword>
<dbReference type="Gene3D" id="3.40.50.150">
    <property type="entry name" value="Vaccinia Virus protein VP39"/>
    <property type="match status" value="1"/>
</dbReference>
<dbReference type="SUPFAM" id="SSF53335">
    <property type="entry name" value="S-adenosyl-L-methionine-dependent methyltransferases"/>
    <property type="match status" value="1"/>
</dbReference>
<organism evidence="3 4">
    <name type="scientific">Actinomadura fibrosa</name>
    <dbReference type="NCBI Taxonomy" id="111802"/>
    <lineage>
        <taxon>Bacteria</taxon>
        <taxon>Bacillati</taxon>
        <taxon>Actinomycetota</taxon>
        <taxon>Actinomycetes</taxon>
        <taxon>Streptosporangiales</taxon>
        <taxon>Thermomonosporaceae</taxon>
        <taxon>Actinomadura</taxon>
    </lineage>
</organism>
<evidence type="ECO:0000256" key="1">
    <source>
        <dbReference type="ARBA" id="ARBA00010617"/>
    </source>
</evidence>
<dbReference type="Gene3D" id="1.10.630.10">
    <property type="entry name" value="Cytochrome P450"/>
    <property type="match status" value="1"/>
</dbReference>
<dbReference type="CDD" id="cd11029">
    <property type="entry name" value="CYP107-like"/>
    <property type="match status" value="1"/>
</dbReference>
<protein>
    <submittedName>
        <fullName evidence="3">Cytochrome P450</fullName>
    </submittedName>
</protein>
<dbReference type="PROSITE" id="PS00086">
    <property type="entry name" value="CYTOCHROME_P450"/>
    <property type="match status" value="1"/>
</dbReference>
<proteinExistence type="inferred from homology"/>
<dbReference type="InterPro" id="IPR036396">
    <property type="entry name" value="Cyt_P450_sf"/>
</dbReference>
<dbReference type="PANTHER" id="PTHR46696">
    <property type="entry name" value="P450, PUTATIVE (EUROFUNG)-RELATED"/>
    <property type="match status" value="1"/>
</dbReference>
<name>A0ABW2XSZ7_9ACTN</name>
<keyword evidence="4" id="KW-1185">Reference proteome</keyword>
<keyword evidence="2" id="KW-0349">Heme</keyword>
<keyword evidence="2" id="KW-0503">Monooxygenase</keyword>
<accession>A0ABW2XSZ7</accession>
<sequence length="610" mass="66432">MADHPTSQAEGDVLDDAGGPLAGLLADAAGFGGGDRVLDAGFRAAAGITHGPGTLGGVIVQQPDLCSESAEDLFRAVHRVLHPGGVLVAADAVPLDGRHAARIRGLAGWGSLVPDGWGDRRAWAERLGEAGFVDVEVRGLSGDDHGPLVGSLRRRLRAWAGRHLPADALDGMAEFEASTEYVLVRAVKPVDPESPELVRDPFTAYSEIRERTRMVRAAMTGVEPFWMVTRYDDAKTVLSDPRFVVNAANVPGMADTASRIEQFQLASGIAPEHVEYSRASLSSLDGADHHRLRRLVSQAFTPRRVAGLRPRVEEITERLLDRLPEVAEDGVVDLLMHFATPLPLTVICELVGVPEDERNRFRAAVWDWMIGSGSGGGAGGARRRVRRETAFDYVRGLVERRRARPENDLASALIRVHDEDGDRLSDGELVYTILSLVVAGYHTTTHFITNGTAALLTHPDQLALLRERPELMPRAVEELLRWCNPVLGAHFRYATEDLDVGGRPVRKGEPVMPIVPGANYDPRVFDGPDRLDLTRDGGRDHESHLSFGHGLHYCLGAALARQEGAVAFEALLRRFPDLALAVDPGDLKHGSDHFWRLLSLPVRISAGRAE</sequence>
<comment type="similarity">
    <text evidence="1 2">Belongs to the cytochrome P450 family.</text>
</comment>
<dbReference type="PANTHER" id="PTHR46696:SF1">
    <property type="entry name" value="CYTOCHROME P450 YJIB-RELATED"/>
    <property type="match status" value="1"/>
</dbReference>